<evidence type="ECO:0000256" key="7">
    <source>
        <dbReference type="ARBA" id="ARBA00012863"/>
    </source>
</evidence>
<comment type="caution">
    <text evidence="12">The sequence shown here is derived from an EMBL/GenBank/DDBJ whole genome shotgun (WGS) entry which is preliminary data.</text>
</comment>
<dbReference type="PROSITE" id="PS00482">
    <property type="entry name" value="DIHYDROOROTASE_1"/>
    <property type="match status" value="1"/>
</dbReference>
<gene>
    <name evidence="12" type="ORF">H4W79_003554</name>
</gene>
<evidence type="ECO:0000259" key="11">
    <source>
        <dbReference type="Pfam" id="PF01979"/>
    </source>
</evidence>
<dbReference type="InterPro" id="IPR017593">
    <property type="entry name" value="Allantoinase"/>
</dbReference>
<comment type="function">
    <text evidence="2">Catalyzes the reversible cyclization of carbamoyl aspartate to dihydroorotate.</text>
</comment>
<reference evidence="12 13" key="1">
    <citation type="submission" date="2020-10" db="EMBL/GenBank/DDBJ databases">
        <title>Sequencing the genomes of 1000 actinobacteria strains.</title>
        <authorList>
            <person name="Klenk H.-P."/>
        </authorList>
    </citation>
    <scope>NUCLEOTIDE SEQUENCE [LARGE SCALE GENOMIC DNA]</scope>
    <source>
        <strain evidence="12 13">DSM 45157</strain>
    </source>
</reference>
<comment type="similarity">
    <text evidence="4">Belongs to the metallo-dependent hydrolases superfamily. DHOase family. Class I DHOase subfamily.</text>
</comment>
<organism evidence="12 13">
    <name type="scientific">Nocardiopsis terrae</name>
    <dbReference type="NCBI Taxonomy" id="372655"/>
    <lineage>
        <taxon>Bacteria</taxon>
        <taxon>Bacillati</taxon>
        <taxon>Actinomycetota</taxon>
        <taxon>Actinomycetes</taxon>
        <taxon>Streptosporangiales</taxon>
        <taxon>Nocardiopsidaceae</taxon>
        <taxon>Nocardiopsis</taxon>
    </lineage>
</organism>
<dbReference type="NCBIfam" id="TIGR03178">
    <property type="entry name" value="allantoinase"/>
    <property type="match status" value="1"/>
</dbReference>
<dbReference type="GO" id="GO:0004038">
    <property type="term" value="F:allantoinase activity"/>
    <property type="evidence" value="ECO:0007669"/>
    <property type="project" value="UniProtKB-EC"/>
</dbReference>
<dbReference type="SUPFAM" id="SSF51556">
    <property type="entry name" value="Metallo-dependent hydrolases"/>
    <property type="match status" value="1"/>
</dbReference>
<accession>A0ABR9HK00</accession>
<dbReference type="PANTHER" id="PTHR43668:SF2">
    <property type="entry name" value="ALLANTOINASE"/>
    <property type="match status" value="1"/>
</dbReference>
<dbReference type="InterPro" id="IPR002195">
    <property type="entry name" value="Dihydroorotase_CS"/>
</dbReference>
<comment type="subunit">
    <text evidence="6">Homotetramer.</text>
</comment>
<proteinExistence type="inferred from homology"/>
<keyword evidence="8" id="KW-0479">Metal-binding</keyword>
<dbReference type="InterPro" id="IPR050138">
    <property type="entry name" value="DHOase/Allantoinase_Hydrolase"/>
</dbReference>
<keyword evidence="9 12" id="KW-0378">Hydrolase</keyword>
<evidence type="ECO:0000313" key="12">
    <source>
        <dbReference type="EMBL" id="MBE1459340.1"/>
    </source>
</evidence>
<dbReference type="InterPro" id="IPR006680">
    <property type="entry name" value="Amidohydro-rel"/>
</dbReference>
<evidence type="ECO:0000256" key="1">
    <source>
        <dbReference type="ARBA" id="ARBA00001947"/>
    </source>
</evidence>
<protein>
    <recommendedName>
        <fullName evidence="7">allantoinase</fullName>
        <ecNumber evidence="7">3.5.2.5</ecNumber>
    </recommendedName>
</protein>
<comment type="cofactor">
    <cofactor evidence="1">
        <name>Zn(2+)</name>
        <dbReference type="ChEBI" id="CHEBI:29105"/>
    </cofactor>
</comment>
<keyword evidence="13" id="KW-1185">Reference proteome</keyword>
<feature type="domain" description="Amidohydrolase-related" evidence="11">
    <location>
        <begin position="55"/>
        <end position="436"/>
    </location>
</feature>
<dbReference type="Gene3D" id="3.20.20.140">
    <property type="entry name" value="Metal-dependent hydrolases"/>
    <property type="match status" value="1"/>
</dbReference>
<evidence type="ECO:0000256" key="3">
    <source>
        <dbReference type="ARBA" id="ARBA00004968"/>
    </source>
</evidence>
<evidence type="ECO:0000256" key="4">
    <source>
        <dbReference type="ARBA" id="ARBA00010286"/>
    </source>
</evidence>
<evidence type="ECO:0000256" key="9">
    <source>
        <dbReference type="ARBA" id="ARBA00022801"/>
    </source>
</evidence>
<dbReference type="InterPro" id="IPR032466">
    <property type="entry name" value="Metal_Hydrolase"/>
</dbReference>
<dbReference type="SUPFAM" id="SSF51338">
    <property type="entry name" value="Composite domain of metallo-dependent hydrolases"/>
    <property type="match status" value="1"/>
</dbReference>
<evidence type="ECO:0000256" key="2">
    <source>
        <dbReference type="ARBA" id="ARBA00002368"/>
    </source>
</evidence>
<evidence type="ECO:0000256" key="8">
    <source>
        <dbReference type="ARBA" id="ARBA00022723"/>
    </source>
</evidence>
<dbReference type="EMBL" id="JADBDY010000001">
    <property type="protein sequence ID" value="MBE1459340.1"/>
    <property type="molecule type" value="Genomic_DNA"/>
</dbReference>
<keyword evidence="10" id="KW-0862">Zinc</keyword>
<evidence type="ECO:0000256" key="10">
    <source>
        <dbReference type="ARBA" id="ARBA00022833"/>
    </source>
</evidence>
<dbReference type="Pfam" id="PF01979">
    <property type="entry name" value="Amidohydro_1"/>
    <property type="match status" value="1"/>
</dbReference>
<dbReference type="Proteomes" id="UP000598217">
    <property type="component" value="Unassembled WGS sequence"/>
</dbReference>
<evidence type="ECO:0000256" key="6">
    <source>
        <dbReference type="ARBA" id="ARBA00011881"/>
    </source>
</evidence>
<dbReference type="RefSeq" id="WP_191275724.1">
    <property type="nucleotide sequence ID" value="NZ_BMXJ01000010.1"/>
</dbReference>
<dbReference type="InterPro" id="IPR011059">
    <property type="entry name" value="Metal-dep_hydrolase_composite"/>
</dbReference>
<comment type="pathway">
    <text evidence="3">Nitrogen metabolism; (S)-allantoin degradation; allantoate from (S)-allantoin: step 1/1.</text>
</comment>
<evidence type="ECO:0000256" key="5">
    <source>
        <dbReference type="ARBA" id="ARBA00010368"/>
    </source>
</evidence>
<name>A0ABR9HK00_9ACTN</name>
<comment type="similarity">
    <text evidence="5">Belongs to the metallo-dependent hydrolases superfamily. Allantoinase family.</text>
</comment>
<sequence length="449" mass="47174">MTEHALVVRARRALTPEGERPVSVAVDDGRITEVLSGDDAPLTAGRELRLAEDEVLLPGLVDSHVHVNEPGRTEWEGFASATRAAALGGVTTLVDMPLNSVPPTTTLDGLRAKRAAAEGKLAVDVGFWGGAVPENSGPDTTETLAELWDEGVFGFKSFLSPSGVDEFGHLSPEQLHTAATAIQAFGGRLIVHAEDPGVLAAAPPAAGREYADFLASRPDAAEHAAISLVIDTARRTGVRAHILHLSSASALPLIAQARAEGVPLTVESCPHYLTLAAEEVPAGDTSYKCCPPIRGAANRDLLWRALRDGLIDCVVSDHSPSTPDLKDLDTGDFGTAWGGVSGLQVGLSAMWTEARGRGVGLAEVVRWMSAEPARVSGVRGKGSIAPGLDADLAVFAPEEAVRVRAGALAHRNPLSAYDGAELRGRVRRTLLRGREVGPDSVEGRMITRT</sequence>
<evidence type="ECO:0000313" key="13">
    <source>
        <dbReference type="Proteomes" id="UP000598217"/>
    </source>
</evidence>
<dbReference type="EC" id="3.5.2.5" evidence="7"/>
<dbReference type="PANTHER" id="PTHR43668">
    <property type="entry name" value="ALLANTOINASE"/>
    <property type="match status" value="1"/>
</dbReference>